<keyword evidence="1" id="KW-0472">Membrane</keyword>
<proteinExistence type="predicted"/>
<comment type="caution">
    <text evidence="2">The sequence shown here is derived from an EMBL/GenBank/DDBJ whole genome shotgun (WGS) entry which is preliminary data.</text>
</comment>
<keyword evidence="3" id="KW-1185">Reference proteome</keyword>
<name>A0ABW2NAZ7_9ACTN</name>
<keyword evidence="1" id="KW-0812">Transmembrane</keyword>
<feature type="transmembrane region" description="Helical" evidence="1">
    <location>
        <begin position="37"/>
        <end position="56"/>
    </location>
</feature>
<accession>A0ABW2NAZ7</accession>
<evidence type="ECO:0000313" key="2">
    <source>
        <dbReference type="EMBL" id="MFC7363064.1"/>
    </source>
</evidence>
<gene>
    <name evidence="2" type="ORF">ACFQO6_22530</name>
</gene>
<dbReference type="EMBL" id="JBHTCH010000028">
    <property type="protein sequence ID" value="MFC7363064.1"/>
    <property type="molecule type" value="Genomic_DNA"/>
</dbReference>
<evidence type="ECO:0000313" key="3">
    <source>
        <dbReference type="Proteomes" id="UP001596524"/>
    </source>
</evidence>
<evidence type="ECO:0000256" key="1">
    <source>
        <dbReference type="SAM" id="Phobius"/>
    </source>
</evidence>
<sequence>MDASEQHPAPEREILRSGPTRAPLVERLTPAWRRRGVVLMAFLLGVMGGGGAAWWWDDRSSREARAPSPTAATGAEVRLVLSRVVAPTRPNDRNGAIGTDPLRIDAVLLHSRGPGITTVTRIHRPGGSLKIRVPALPVELSVNHSFERIRLEITPRDCGFAAEWTPSAQPFTLTWQDDRGDIHMDTGGDHDASMELALIRYLDAVCGDGATR</sequence>
<dbReference type="RefSeq" id="WP_255891442.1">
    <property type="nucleotide sequence ID" value="NZ_JAFMZM010000004.1"/>
</dbReference>
<organism evidence="2 3">
    <name type="scientific">Nocardioides astragali</name>
    <dbReference type="NCBI Taxonomy" id="1776736"/>
    <lineage>
        <taxon>Bacteria</taxon>
        <taxon>Bacillati</taxon>
        <taxon>Actinomycetota</taxon>
        <taxon>Actinomycetes</taxon>
        <taxon>Propionibacteriales</taxon>
        <taxon>Nocardioidaceae</taxon>
        <taxon>Nocardioides</taxon>
    </lineage>
</organism>
<dbReference type="Proteomes" id="UP001596524">
    <property type="component" value="Unassembled WGS sequence"/>
</dbReference>
<keyword evidence="1" id="KW-1133">Transmembrane helix</keyword>
<protein>
    <submittedName>
        <fullName evidence="2">Uncharacterized protein</fullName>
    </submittedName>
</protein>
<reference evidence="3" key="1">
    <citation type="journal article" date="2019" name="Int. J. Syst. Evol. Microbiol.">
        <title>The Global Catalogue of Microorganisms (GCM) 10K type strain sequencing project: providing services to taxonomists for standard genome sequencing and annotation.</title>
        <authorList>
            <consortium name="The Broad Institute Genomics Platform"/>
            <consortium name="The Broad Institute Genome Sequencing Center for Infectious Disease"/>
            <person name="Wu L."/>
            <person name="Ma J."/>
        </authorList>
    </citation>
    <scope>NUCLEOTIDE SEQUENCE [LARGE SCALE GENOMIC DNA]</scope>
    <source>
        <strain evidence="3">FCH27</strain>
    </source>
</reference>